<dbReference type="PANTHER" id="PTHR43649">
    <property type="entry name" value="ARABINOSE-BINDING PROTEIN-RELATED"/>
    <property type="match status" value="1"/>
</dbReference>
<dbReference type="CDD" id="cd13585">
    <property type="entry name" value="PBP2_TMBP_like"/>
    <property type="match status" value="1"/>
</dbReference>
<feature type="region of interest" description="Disordered" evidence="6">
    <location>
        <begin position="1"/>
        <end position="21"/>
    </location>
</feature>
<reference evidence="7 8" key="1">
    <citation type="journal article" date="2019" name="Int. J. Syst. Evol. Microbiol.">
        <title>The Global Catalogue of Microorganisms (GCM) 10K type strain sequencing project: providing services to taxonomists for standard genome sequencing and annotation.</title>
        <authorList>
            <consortium name="The Broad Institute Genomics Platform"/>
            <consortium name="The Broad Institute Genome Sequencing Center for Infectious Disease"/>
            <person name="Wu L."/>
            <person name="Ma J."/>
        </authorList>
    </citation>
    <scope>NUCLEOTIDE SEQUENCE [LARGE SCALE GENOMIC DNA]</scope>
    <source>
        <strain evidence="7 8">JCM 16013</strain>
    </source>
</reference>
<dbReference type="SUPFAM" id="SSF53850">
    <property type="entry name" value="Periplasmic binding protein-like II"/>
    <property type="match status" value="1"/>
</dbReference>
<organism evidence="7 8">
    <name type="scientific">Catenulispora subtropica</name>
    <dbReference type="NCBI Taxonomy" id="450798"/>
    <lineage>
        <taxon>Bacteria</taxon>
        <taxon>Bacillati</taxon>
        <taxon>Actinomycetota</taxon>
        <taxon>Actinomycetes</taxon>
        <taxon>Catenulisporales</taxon>
        <taxon>Catenulisporaceae</taxon>
        <taxon>Catenulispora</taxon>
    </lineage>
</organism>
<keyword evidence="3" id="KW-0472">Membrane</keyword>
<keyword evidence="5" id="KW-0449">Lipoprotein</keyword>
<dbReference type="PANTHER" id="PTHR43649:SF33">
    <property type="entry name" value="POLYGALACTURONAN_RHAMNOGALACTURONAN-BINDING PROTEIN YTCQ"/>
    <property type="match status" value="1"/>
</dbReference>
<evidence type="ECO:0000313" key="7">
    <source>
        <dbReference type="EMBL" id="GAA1960493.1"/>
    </source>
</evidence>
<dbReference type="Proteomes" id="UP001499854">
    <property type="component" value="Unassembled WGS sequence"/>
</dbReference>
<gene>
    <name evidence="7" type="ORF">GCM10009838_16170</name>
</gene>
<keyword evidence="8" id="KW-1185">Reference proteome</keyword>
<accession>A0ABN2QYJ5</accession>
<dbReference type="Pfam" id="PF01547">
    <property type="entry name" value="SBP_bac_1"/>
    <property type="match status" value="1"/>
</dbReference>
<dbReference type="EMBL" id="BAAAQM010000006">
    <property type="protein sequence ID" value="GAA1960493.1"/>
    <property type="molecule type" value="Genomic_DNA"/>
</dbReference>
<comment type="caution">
    <text evidence="7">The sequence shown here is derived from an EMBL/GenBank/DDBJ whole genome shotgun (WGS) entry which is preliminary data.</text>
</comment>
<keyword evidence="2" id="KW-0732">Signal</keyword>
<evidence type="ECO:0000256" key="6">
    <source>
        <dbReference type="SAM" id="MobiDB-lite"/>
    </source>
</evidence>
<protein>
    <submittedName>
        <fullName evidence="7">Sugar ABC transporter substrate-binding protein</fullName>
    </submittedName>
</protein>
<dbReference type="Gene3D" id="3.40.190.10">
    <property type="entry name" value="Periplasmic binding protein-like II"/>
    <property type="match status" value="1"/>
</dbReference>
<dbReference type="InterPro" id="IPR006059">
    <property type="entry name" value="SBP"/>
</dbReference>
<keyword evidence="1" id="KW-1003">Cell membrane</keyword>
<evidence type="ECO:0000256" key="2">
    <source>
        <dbReference type="ARBA" id="ARBA00022729"/>
    </source>
</evidence>
<dbReference type="InterPro" id="IPR050490">
    <property type="entry name" value="Bact_solute-bd_prot1"/>
</dbReference>
<evidence type="ECO:0000256" key="4">
    <source>
        <dbReference type="ARBA" id="ARBA00023139"/>
    </source>
</evidence>
<keyword evidence="4" id="KW-0564">Palmitate</keyword>
<sequence>MALLASGTACGSSKSSGAATSKNAKATGTLNVWIRGAGDSPKAYQKIFDAFTAQTGIKVSIGKATLTDFETALTAAASAHQLPDMVLDDAAQLGNFVSQGIVLPVDKSTFTGADQLTDQAWASAADLKGQTYAVPFSAQANVLLVRQDWLDKLGLQPPKTWDDLAKVAQAFTTQDPDGDGKNDTYGLAVPGSTSRGYTSWFWSSFLYSAGGDFLKAGGGKFTATLNSPQAVSSAKFLEDQVCTNKDVQPSALGDDTTATNKAFQTGVAGMYLTGPYAYATMDATAVKGKYTAVAPPTGPTGTAGTLAEGTDIFTMADSKQDEVTKLEEFMVTAEAQKLGMTAVPTATIVRLPVNKSVDAAQAHAGDSRWQLAQQVYTTSGHYEYDNAPNWTQLRQKMSDDLNKLLSSCGDPKAALDGMNSDVSALLKQQGVG</sequence>
<evidence type="ECO:0000256" key="3">
    <source>
        <dbReference type="ARBA" id="ARBA00023136"/>
    </source>
</evidence>
<evidence type="ECO:0000313" key="8">
    <source>
        <dbReference type="Proteomes" id="UP001499854"/>
    </source>
</evidence>
<proteinExistence type="predicted"/>
<name>A0ABN2QYJ5_9ACTN</name>
<evidence type="ECO:0000256" key="5">
    <source>
        <dbReference type="ARBA" id="ARBA00023288"/>
    </source>
</evidence>
<evidence type="ECO:0000256" key="1">
    <source>
        <dbReference type="ARBA" id="ARBA00022475"/>
    </source>
</evidence>